<dbReference type="PANTHER" id="PTHR45713">
    <property type="entry name" value="FTP DOMAIN-CONTAINING PROTEIN"/>
    <property type="match status" value="1"/>
</dbReference>
<organism evidence="1 2">
    <name type="scientific">Volvox reticuliferus</name>
    <dbReference type="NCBI Taxonomy" id="1737510"/>
    <lineage>
        <taxon>Eukaryota</taxon>
        <taxon>Viridiplantae</taxon>
        <taxon>Chlorophyta</taxon>
        <taxon>core chlorophytes</taxon>
        <taxon>Chlorophyceae</taxon>
        <taxon>CS clade</taxon>
        <taxon>Chlamydomonadales</taxon>
        <taxon>Volvocaceae</taxon>
        <taxon>Volvox</taxon>
    </lineage>
</organism>
<sequence length="341" mass="37753">MASMIGHTAALTKGDDLGDGRAYVVISSSVVSNLALGRPTFASSVYQERSGIYHHMRAVDGVTQYGTLNFSEPQLYQSATGDQSPWISVDLGTPSVITQVVIWSRCDIFGNSFKPSSLHIGNVSIQEYADNSYLTRNPLVWSWTQSTAVPQCTSYPINFTTPVIGRWVVLQNPGEYLQLTELEVFGFQGSFVDSPPNLAFGRPAYSSSSSLLYPTPPMTCLAPKLPAIAVDGITQHPFGLDLTLPQVFQTDEKDLDTWFSVDLGVLAFITQVVIWSRCDGYEYHMRNAELRIGNISIRYSNDTSRLASNPLVWKQTTNMRRCASMIAAFDPPRLGRWVTLQ</sequence>
<dbReference type="Gene3D" id="2.60.120.260">
    <property type="entry name" value="Galactose-binding domain-like"/>
    <property type="match status" value="2"/>
</dbReference>
<proteinExistence type="predicted"/>
<dbReference type="PANTHER" id="PTHR45713:SF6">
    <property type="entry name" value="F5_8 TYPE C DOMAIN-CONTAINING PROTEIN"/>
    <property type="match status" value="1"/>
</dbReference>
<dbReference type="AlphaFoldDB" id="A0A8J4LY20"/>
<evidence type="ECO:0000313" key="1">
    <source>
        <dbReference type="EMBL" id="GIM14747.1"/>
    </source>
</evidence>
<evidence type="ECO:0008006" key="3">
    <source>
        <dbReference type="Google" id="ProtNLM"/>
    </source>
</evidence>
<dbReference type="InterPro" id="IPR051941">
    <property type="entry name" value="BG_Antigen-Binding_Lectin"/>
</dbReference>
<protein>
    <recommendedName>
        <fullName evidence="3">F5/8 type C domain-containing protein</fullName>
    </recommendedName>
</protein>
<dbReference type="Pfam" id="PF22633">
    <property type="entry name" value="F5_F8_type_C_2"/>
    <property type="match status" value="1"/>
</dbReference>
<dbReference type="SUPFAM" id="SSF49785">
    <property type="entry name" value="Galactose-binding domain-like"/>
    <property type="match status" value="2"/>
</dbReference>
<dbReference type="EMBL" id="BNCQ01000059">
    <property type="protein sequence ID" value="GIM14747.1"/>
    <property type="molecule type" value="Genomic_DNA"/>
</dbReference>
<comment type="caution">
    <text evidence="1">The sequence shown here is derived from an EMBL/GenBank/DDBJ whole genome shotgun (WGS) entry which is preliminary data.</text>
</comment>
<evidence type="ECO:0000313" key="2">
    <source>
        <dbReference type="Proteomes" id="UP000722791"/>
    </source>
</evidence>
<reference evidence="1" key="1">
    <citation type="journal article" date="2021" name="Proc. Natl. Acad. Sci. U.S.A.">
        <title>Three genomes in the algal genus Volvox reveal the fate of a haploid sex-determining region after a transition to homothallism.</title>
        <authorList>
            <person name="Yamamoto K."/>
            <person name="Hamaji T."/>
            <person name="Kawai-Toyooka H."/>
            <person name="Matsuzaki R."/>
            <person name="Takahashi F."/>
            <person name="Nishimura Y."/>
            <person name="Kawachi M."/>
            <person name="Noguchi H."/>
            <person name="Minakuchi Y."/>
            <person name="Umen J.G."/>
            <person name="Toyoda A."/>
            <person name="Nozaki H."/>
        </authorList>
    </citation>
    <scope>NUCLEOTIDE SEQUENCE</scope>
    <source>
        <strain evidence="1">NIES-3785</strain>
    </source>
</reference>
<feature type="non-terminal residue" evidence="1">
    <location>
        <position position="341"/>
    </location>
</feature>
<dbReference type="Proteomes" id="UP000722791">
    <property type="component" value="Unassembled WGS sequence"/>
</dbReference>
<accession>A0A8J4LY20</accession>
<name>A0A8J4LY20_9CHLO</name>
<gene>
    <name evidence="1" type="ORF">Vretimale_17561</name>
</gene>
<dbReference type="InterPro" id="IPR008979">
    <property type="entry name" value="Galactose-bd-like_sf"/>
</dbReference>